<name>D3UHP9_HELM1</name>
<dbReference type="AlphaFoldDB" id="D3UHP9"/>
<dbReference type="PANTHER" id="PTHR30097:SF16">
    <property type="entry name" value="CATION EFFLUX SYSTEM (CZCB-LIKE)"/>
    <property type="match status" value="1"/>
</dbReference>
<organism evidence="2 3">
    <name type="scientific">Helicobacter mustelae (strain ATCC 43772 / CCUG 25715 / CIP 103759 / LMG 18044 / NCTC 12198 / R85-136P)</name>
    <name type="common">Campylobacter mustelae</name>
    <dbReference type="NCBI Taxonomy" id="679897"/>
    <lineage>
        <taxon>Bacteria</taxon>
        <taxon>Pseudomonadati</taxon>
        <taxon>Campylobacterota</taxon>
        <taxon>Epsilonproteobacteria</taxon>
        <taxon>Campylobacterales</taxon>
        <taxon>Helicobacteraceae</taxon>
        <taxon>Helicobacter</taxon>
    </lineage>
</organism>
<evidence type="ECO:0000313" key="2">
    <source>
        <dbReference type="EMBL" id="CBG40021.1"/>
    </source>
</evidence>
<dbReference type="InterPro" id="IPR051909">
    <property type="entry name" value="MFP_Cation_Efflux"/>
</dbReference>
<dbReference type="KEGG" id="hms:HMU07640"/>
<keyword evidence="3" id="KW-1185">Reference proteome</keyword>
<dbReference type="eggNOG" id="COG0845">
    <property type="taxonomic scope" value="Bacteria"/>
</dbReference>
<dbReference type="Gene3D" id="2.40.50.100">
    <property type="match status" value="1"/>
</dbReference>
<proteinExistence type="predicted"/>
<sequence>MKKLLSWMGFFCFLYAFEEIKISPQAISKLGIKTVVVGKGVSTKGVPFNAQVDFDTKTSITQSTTFDVIVVALHKQEGEYVKKGEVICEISSNELSNLFFQFENAKNRYNIAQEVAQKDKKLFESGVISQREYQVSYLNANELHLKVMQLQGTFDTFGIDEKNPKGDFGFRVIAKESGILAVSPKRIGEKIFAFSPYIRITDGLGLIAYIRVPIHMANYVKAGAKVFNKSGVNIGVIKTVSIVVDRSTNTVLATAPLDHTNYKVGEIIRLYVDIDFHQNSVVVPFDAVIKNGNDYLVFKKIPGGFLPIKVDILEEKNGVFIVNAGSAIKNGDEIAMGAIIALKGIMDNIGD</sequence>
<dbReference type="HOGENOM" id="CLU_067775_0_0_7"/>
<keyword evidence="1" id="KW-0813">Transport</keyword>
<gene>
    <name evidence="2" type="primary">cznB</name>
    <name evidence="2" type="ordered locus">HMU07640</name>
</gene>
<dbReference type="Gene3D" id="1.10.287.470">
    <property type="entry name" value="Helix hairpin bin"/>
    <property type="match status" value="1"/>
</dbReference>
<dbReference type="Gene3D" id="2.40.30.170">
    <property type="match status" value="1"/>
</dbReference>
<dbReference type="STRING" id="679897.HMU07640"/>
<dbReference type="Proteomes" id="UP000001522">
    <property type="component" value="Chromosome"/>
</dbReference>
<accession>D3UHP9</accession>
<evidence type="ECO:0000256" key="1">
    <source>
        <dbReference type="ARBA" id="ARBA00022448"/>
    </source>
</evidence>
<evidence type="ECO:0000313" key="3">
    <source>
        <dbReference type="Proteomes" id="UP000001522"/>
    </source>
</evidence>
<dbReference type="EMBL" id="FN555004">
    <property type="protein sequence ID" value="CBG40021.1"/>
    <property type="molecule type" value="Genomic_DNA"/>
</dbReference>
<dbReference type="PANTHER" id="PTHR30097">
    <property type="entry name" value="CATION EFFLUX SYSTEM PROTEIN CUSB"/>
    <property type="match status" value="1"/>
</dbReference>
<protein>
    <submittedName>
        <fullName evidence="2">Putative Cadmium-zinc-nickel resistance protein, CznB</fullName>
    </submittedName>
</protein>
<dbReference type="RefSeq" id="WP_013023099.1">
    <property type="nucleotide sequence ID" value="NC_013949.1"/>
</dbReference>
<reference evidence="2 3" key="1">
    <citation type="journal article" date="2010" name="BMC Genomics">
        <title>Comparative genomics and proteomics of Helicobacter mustelae, an ulcerogenic and carcinogenic gastric pathogen.</title>
        <authorList>
            <person name="O'Toole P.W."/>
            <person name="Snelling W.J."/>
            <person name="Canchaya C."/>
            <person name="Forde B.M."/>
            <person name="Hardie K.R."/>
            <person name="Josenhans C."/>
            <person name="Graham R.L.J."/>
            <person name="McMullan G."/>
            <person name="Parkhill J."/>
            <person name="Belda E."/>
            <person name="Bentley S.D."/>
        </authorList>
    </citation>
    <scope>NUCLEOTIDE SEQUENCE [LARGE SCALE GENOMIC DNA]</scope>
    <source>
        <strain evidence="3">ATCC 43772 / LMG 18044 / NCTC 12198 / 12198</strain>
    </source>
</reference>